<dbReference type="Proteomes" id="UP000596092">
    <property type="component" value="Chromosome"/>
</dbReference>
<dbReference type="AlphaFoldDB" id="A0A7T5VEE8"/>
<dbReference type="KEGG" id="dog:HP555_11120"/>
<dbReference type="NCBIfam" id="NF006987">
    <property type="entry name" value="PRK09452.1"/>
    <property type="match status" value="1"/>
</dbReference>
<dbReference type="GO" id="GO:0015847">
    <property type="term" value="P:putrescine transport"/>
    <property type="evidence" value="ECO:0007669"/>
    <property type="project" value="UniProtKB-ARBA"/>
</dbReference>
<dbReference type="PANTHER" id="PTHR42781:SF4">
    <property type="entry name" value="SPERMIDINE_PUTRESCINE IMPORT ATP-BINDING PROTEIN POTA"/>
    <property type="match status" value="1"/>
</dbReference>
<evidence type="ECO:0000256" key="2">
    <source>
        <dbReference type="ARBA" id="ARBA00022475"/>
    </source>
</evidence>
<sequence>MTDKTVVELRRVSKAYGDDHALVDISLTVADGEFLSLLGPSGCGKTTLLRLIGGFEQCTAGTLLLDGMAVEGTPPEKRAVNTVFQNYALFPHMTVFDNVAFGLRMAKKPDDEIVAAVAQVLHLVQLSGMERRKPSELSGGQQQRVAIARAVVNKPRVLLLDEPLSALDHRLRKQMQKELKQLQRTLGITFIFVTHDQDEAFAISDRVVVMQNGRIEQIGTPMEIYEEPVNLYVARFVGDINVLDGIIQGRIDQNSYRALVEGASVRLRSHRSFVPNQPVHILLRPEDFRMELEQDVSDSQELIAKFQQARLKGIVRRLFYHGATYTVEVDLASGSQVQITEFFDEDSDDLSFQSGDVVTLGWHEGWEVVLPHE</sequence>
<reference evidence="9 10" key="1">
    <citation type="submission" date="2020-05" db="EMBL/GenBank/DDBJ databases">
        <title>Complete genome of Desulfobulbus oligotrophicus.</title>
        <authorList>
            <person name="Podar M."/>
        </authorList>
    </citation>
    <scope>NUCLEOTIDE SEQUENCE [LARGE SCALE GENOMIC DNA]</scope>
    <source>
        <strain evidence="9 10">Prop6</strain>
    </source>
</reference>
<dbReference type="InterPro" id="IPR017871">
    <property type="entry name" value="ABC_transporter-like_CS"/>
</dbReference>
<comment type="similarity">
    <text evidence="7">Belongs to the ABC transporter superfamily. Spermidine/putrescine importer (TC 3.A.1.11.1) family.</text>
</comment>
<dbReference type="PROSITE" id="PS00211">
    <property type="entry name" value="ABC_TRANSPORTER_1"/>
    <property type="match status" value="1"/>
</dbReference>
<keyword evidence="6 7" id="KW-0472">Membrane</keyword>
<dbReference type="PANTHER" id="PTHR42781">
    <property type="entry name" value="SPERMIDINE/PUTRESCINE IMPORT ATP-BINDING PROTEIN POTA"/>
    <property type="match status" value="1"/>
</dbReference>
<dbReference type="RefSeq" id="WP_199262492.1">
    <property type="nucleotide sequence ID" value="NZ_CP054140.1"/>
</dbReference>
<comment type="catalytic activity">
    <reaction evidence="7">
        <text>ATP + H2O + polyamine-[polyamine-binding protein]Side 1 = ADP + phosphate + polyamineSide 2 + [polyamine-binding protein]Side 1.</text>
        <dbReference type="EC" id="7.6.2.11"/>
    </reaction>
</comment>
<protein>
    <recommendedName>
        <fullName evidence="7">Spermidine/putrescine import ATP-binding protein PotA</fullName>
        <ecNumber evidence="7">7.6.2.11</ecNumber>
    </recommendedName>
</protein>
<dbReference type="InterPro" id="IPR013611">
    <property type="entry name" value="Transp-assoc_OB_typ2"/>
</dbReference>
<dbReference type="InterPro" id="IPR027417">
    <property type="entry name" value="P-loop_NTPase"/>
</dbReference>
<dbReference type="InterPro" id="IPR003593">
    <property type="entry name" value="AAA+_ATPase"/>
</dbReference>
<keyword evidence="2 7" id="KW-1003">Cell membrane</keyword>
<dbReference type="SUPFAM" id="SSF50331">
    <property type="entry name" value="MOP-like"/>
    <property type="match status" value="1"/>
</dbReference>
<evidence type="ECO:0000313" key="10">
    <source>
        <dbReference type="Proteomes" id="UP000596092"/>
    </source>
</evidence>
<keyword evidence="4 7" id="KW-0067">ATP-binding</keyword>
<dbReference type="Pfam" id="PF00005">
    <property type="entry name" value="ABC_tran"/>
    <property type="match status" value="1"/>
</dbReference>
<evidence type="ECO:0000256" key="3">
    <source>
        <dbReference type="ARBA" id="ARBA00022741"/>
    </source>
</evidence>
<dbReference type="InterPro" id="IPR050093">
    <property type="entry name" value="ABC_SmlMolc_Importer"/>
</dbReference>
<keyword evidence="5 7" id="KW-1278">Translocase</keyword>
<dbReference type="GO" id="GO:0015417">
    <property type="term" value="F:ABC-type polyamine transporter activity"/>
    <property type="evidence" value="ECO:0007669"/>
    <property type="project" value="UniProtKB-EC"/>
</dbReference>
<dbReference type="PROSITE" id="PS50893">
    <property type="entry name" value="ABC_TRANSPORTER_2"/>
    <property type="match status" value="1"/>
</dbReference>
<keyword evidence="10" id="KW-1185">Reference proteome</keyword>
<evidence type="ECO:0000259" key="8">
    <source>
        <dbReference type="PROSITE" id="PS50893"/>
    </source>
</evidence>
<dbReference type="Gene3D" id="2.40.50.100">
    <property type="match status" value="1"/>
</dbReference>
<dbReference type="EMBL" id="CP054140">
    <property type="protein sequence ID" value="QQG66379.1"/>
    <property type="molecule type" value="Genomic_DNA"/>
</dbReference>
<dbReference type="GO" id="GO:0043190">
    <property type="term" value="C:ATP-binding cassette (ABC) transporter complex"/>
    <property type="evidence" value="ECO:0007669"/>
    <property type="project" value="InterPro"/>
</dbReference>
<evidence type="ECO:0000256" key="7">
    <source>
        <dbReference type="RuleBase" id="RU364083"/>
    </source>
</evidence>
<dbReference type="Pfam" id="PF08402">
    <property type="entry name" value="TOBE_2"/>
    <property type="match status" value="1"/>
</dbReference>
<name>A0A7T5VEE8_9BACT</name>
<dbReference type="Gene3D" id="3.40.50.300">
    <property type="entry name" value="P-loop containing nucleotide triphosphate hydrolases"/>
    <property type="match status" value="1"/>
</dbReference>
<dbReference type="InterPro" id="IPR005893">
    <property type="entry name" value="PotA-like"/>
</dbReference>
<evidence type="ECO:0000256" key="1">
    <source>
        <dbReference type="ARBA" id="ARBA00022448"/>
    </source>
</evidence>
<keyword evidence="3 7" id="KW-0547">Nucleotide-binding</keyword>
<dbReference type="InterPro" id="IPR003439">
    <property type="entry name" value="ABC_transporter-like_ATP-bd"/>
</dbReference>
<evidence type="ECO:0000256" key="5">
    <source>
        <dbReference type="ARBA" id="ARBA00022967"/>
    </source>
</evidence>
<evidence type="ECO:0000313" key="9">
    <source>
        <dbReference type="EMBL" id="QQG66379.1"/>
    </source>
</evidence>
<dbReference type="NCBIfam" id="TIGR01187">
    <property type="entry name" value="potA"/>
    <property type="match status" value="1"/>
</dbReference>
<comment type="subunit">
    <text evidence="7">The complex is composed of two ATP-binding proteins (PotA), two transmembrane proteins (PotB and PotC) and a solute-binding protein (PotD).</text>
</comment>
<gene>
    <name evidence="7 9" type="primary">potA</name>
    <name evidence="9" type="ORF">HP555_11120</name>
</gene>
<keyword evidence="1 7" id="KW-0813">Transport</keyword>
<evidence type="ECO:0000256" key="6">
    <source>
        <dbReference type="ARBA" id="ARBA00023136"/>
    </source>
</evidence>
<dbReference type="InterPro" id="IPR008995">
    <property type="entry name" value="Mo/tungstate-bd_C_term_dom"/>
</dbReference>
<comment type="function">
    <text evidence="7">Part of the ABC transporter complex PotABCD involved in spermidine/putrescine import. Responsible for energy coupling to the transport system.</text>
</comment>
<dbReference type="GO" id="GO:0005524">
    <property type="term" value="F:ATP binding"/>
    <property type="evidence" value="ECO:0007669"/>
    <property type="project" value="UniProtKB-KW"/>
</dbReference>
<dbReference type="SMART" id="SM00382">
    <property type="entry name" value="AAA"/>
    <property type="match status" value="1"/>
</dbReference>
<proteinExistence type="inferred from homology"/>
<feature type="domain" description="ABC transporter" evidence="8">
    <location>
        <begin position="7"/>
        <end position="237"/>
    </location>
</feature>
<dbReference type="EC" id="7.6.2.11" evidence="7"/>
<dbReference type="GO" id="GO:0016887">
    <property type="term" value="F:ATP hydrolysis activity"/>
    <property type="evidence" value="ECO:0007669"/>
    <property type="project" value="InterPro"/>
</dbReference>
<evidence type="ECO:0000256" key="4">
    <source>
        <dbReference type="ARBA" id="ARBA00022840"/>
    </source>
</evidence>
<dbReference type="FunFam" id="3.40.50.300:FF:000133">
    <property type="entry name" value="Spermidine/putrescine import ATP-binding protein PotA"/>
    <property type="match status" value="1"/>
</dbReference>
<dbReference type="SUPFAM" id="SSF52540">
    <property type="entry name" value="P-loop containing nucleoside triphosphate hydrolases"/>
    <property type="match status" value="1"/>
</dbReference>
<organism evidence="9 10">
    <name type="scientific">Desulfobulbus oligotrophicus</name>
    <dbReference type="NCBI Taxonomy" id="1909699"/>
    <lineage>
        <taxon>Bacteria</taxon>
        <taxon>Pseudomonadati</taxon>
        <taxon>Thermodesulfobacteriota</taxon>
        <taxon>Desulfobulbia</taxon>
        <taxon>Desulfobulbales</taxon>
        <taxon>Desulfobulbaceae</taxon>
        <taxon>Desulfobulbus</taxon>
    </lineage>
</organism>
<accession>A0A7T5VEE8</accession>